<sequence>MPSILNTITEFNFTLMSGRIYKNKAKSAGEHNVRGSYSPLF</sequence>
<dbReference type="AlphaFoldDB" id="A0A5P3ARD2"/>
<accession>A0A5P3ARD2</accession>
<proteinExistence type="predicted"/>
<evidence type="ECO:0000313" key="2">
    <source>
        <dbReference type="Proteomes" id="UP000326091"/>
    </source>
</evidence>
<name>A0A5P3ARD2_PHOVU</name>
<gene>
    <name evidence="1" type="ORF">VIC01_01803</name>
</gene>
<reference evidence="1 2" key="1">
    <citation type="submission" date="2019-09" db="EMBL/GenBank/DDBJ databases">
        <title>Commensal-derived Metabolites Govern Vibrio cholerae Pathogenesis in Host.</title>
        <authorList>
            <person name="Yoon S.S."/>
            <person name="Yoon M.Y."/>
        </authorList>
    </citation>
    <scope>NUCLEOTIDE SEQUENCE [LARGE SCALE GENOMIC DNA]</scope>
    <source>
        <strain evidence="1 2">VIC01</strain>
    </source>
</reference>
<organism evidence="1 2">
    <name type="scientific">Phocaeicola vulgatus</name>
    <name type="common">Bacteroides vulgatus</name>
    <dbReference type="NCBI Taxonomy" id="821"/>
    <lineage>
        <taxon>Bacteria</taxon>
        <taxon>Pseudomonadati</taxon>
        <taxon>Bacteroidota</taxon>
        <taxon>Bacteroidia</taxon>
        <taxon>Bacteroidales</taxon>
        <taxon>Bacteroidaceae</taxon>
        <taxon>Phocaeicola</taxon>
    </lineage>
</organism>
<dbReference type="EMBL" id="CP043529">
    <property type="protein sequence ID" value="QEW36272.1"/>
    <property type="molecule type" value="Genomic_DNA"/>
</dbReference>
<protein>
    <submittedName>
        <fullName evidence="1">Uncharacterized protein</fullName>
    </submittedName>
</protein>
<evidence type="ECO:0000313" key="1">
    <source>
        <dbReference type="EMBL" id="QEW36272.1"/>
    </source>
</evidence>
<dbReference type="Proteomes" id="UP000326091">
    <property type="component" value="Chromosome"/>
</dbReference>